<evidence type="ECO:0000256" key="1">
    <source>
        <dbReference type="SAM" id="MobiDB-lite"/>
    </source>
</evidence>
<protein>
    <recommendedName>
        <fullName evidence="3">DUF4806 domain-containing protein</fullName>
    </recommendedName>
</protein>
<feature type="region of interest" description="Disordered" evidence="1">
    <location>
        <begin position="1"/>
        <end position="25"/>
    </location>
</feature>
<organism evidence="2">
    <name type="scientific">Nyssomyia neivai</name>
    <dbReference type="NCBI Taxonomy" id="330878"/>
    <lineage>
        <taxon>Eukaryota</taxon>
        <taxon>Metazoa</taxon>
        <taxon>Ecdysozoa</taxon>
        <taxon>Arthropoda</taxon>
        <taxon>Hexapoda</taxon>
        <taxon>Insecta</taxon>
        <taxon>Pterygota</taxon>
        <taxon>Neoptera</taxon>
        <taxon>Endopterygota</taxon>
        <taxon>Diptera</taxon>
        <taxon>Nematocera</taxon>
        <taxon>Psychodoidea</taxon>
        <taxon>Psychodidae</taxon>
        <taxon>Nyssomyia</taxon>
    </lineage>
</organism>
<accession>A0A1L8D7R9</accession>
<feature type="compositionally biased region" description="Polar residues" evidence="1">
    <location>
        <begin position="211"/>
        <end position="224"/>
    </location>
</feature>
<name>A0A1L8D7R9_9DIPT</name>
<feature type="region of interest" description="Disordered" evidence="1">
    <location>
        <begin position="211"/>
        <end position="235"/>
    </location>
</feature>
<proteinExistence type="predicted"/>
<evidence type="ECO:0000313" key="2">
    <source>
        <dbReference type="EMBL" id="JAV02425.1"/>
    </source>
</evidence>
<dbReference type="EMBL" id="GFDF01011659">
    <property type="protein sequence ID" value="JAV02425.1"/>
    <property type="molecule type" value="Transcribed_RNA"/>
</dbReference>
<evidence type="ECO:0008006" key="3">
    <source>
        <dbReference type="Google" id="ProtNLM"/>
    </source>
</evidence>
<sequence length="235" mass="26400">MNTDDQLNTAGFEEHESSKVQGAQGTRRGKVGVDLIATLNSLFLENKEMEQRRIESDAAITKKLDLIINQNKAILKNHSGMPIQLDAMTQMMELTECEFPAETEQALESIEQKMKTSVRDRITVEAAIRQLIKKTDEEFILKLIGPQVLINYNWNGSFNKKDLNSLEIVKFAKGYTEVDKGVYQSKVRAAKDNAAKKARYQTTKQLSLAGNVTQNLPPGENVTQELPLAENETQN</sequence>
<reference evidence="2" key="1">
    <citation type="submission" date="2016-12" db="EMBL/GenBank/DDBJ databases">
        <title>An insight into the sialome and mialome of the sand fly, Nyssomyia neivai.</title>
        <authorList>
            <person name="Sebastian V."/>
            <person name="Goulart T.M."/>
            <person name="Oliveira W."/>
            <person name="Calvo E."/>
            <person name="Oliveira L.F."/>
            <person name="Pinto M.C."/>
            <person name="Rosselino A.M."/>
            <person name="Ribeiro J.M."/>
        </authorList>
    </citation>
    <scope>NUCLEOTIDE SEQUENCE</scope>
</reference>
<dbReference type="AlphaFoldDB" id="A0A1L8D7R9"/>